<name>A0A218MMH7_9VIRU</name>
<reference evidence="1" key="1">
    <citation type="submission" date="2016-10" db="EMBL/GenBank/DDBJ databases">
        <authorList>
            <person name="Varghese N."/>
        </authorList>
    </citation>
    <scope>NUCLEOTIDE SEQUENCE</scope>
</reference>
<proteinExistence type="predicted"/>
<sequence length="79" mass="9017">MEKEKLQKDSWYQVDNGLGRPVRARLMESPRQGTGWKQVLLMYVKGSDAGFFDEAGSVYASDIQRPLQPEEAKQDVWLG</sequence>
<protein>
    <submittedName>
        <fullName evidence="1">Uncharacterized protein</fullName>
    </submittedName>
</protein>
<dbReference type="EMBL" id="KY052838">
    <property type="protein sequence ID" value="ASF00497.1"/>
    <property type="molecule type" value="Genomic_DNA"/>
</dbReference>
<reference evidence="1" key="2">
    <citation type="journal article" date="2017" name="Nat. Commun.">
        <title>Single-virus genomics reveals hidden cosmopolitan and abundant viruses.</title>
        <authorList>
            <person name="Martinez-Hernandez F."/>
            <person name="Fornas O."/>
            <person name="Lluesma Gomez M."/>
            <person name="Bolduc B."/>
            <person name="de la Cruz Pena M.J."/>
            <person name="Martinez J.M."/>
            <person name="Anton J."/>
            <person name="Gasol J.M."/>
            <person name="Rosselli R."/>
            <person name="Rodriguez-Valera F."/>
            <person name="Sullivan M.B."/>
            <person name="Acinas S.G."/>
            <person name="Martinez-Garcia M."/>
        </authorList>
    </citation>
    <scope>NUCLEOTIDE SEQUENCE</scope>
</reference>
<evidence type="ECO:0000313" key="1">
    <source>
        <dbReference type="EMBL" id="ASF00497.1"/>
    </source>
</evidence>
<organism evidence="1">
    <name type="scientific">uncultured virus</name>
    <dbReference type="NCBI Taxonomy" id="340016"/>
    <lineage>
        <taxon>Viruses</taxon>
        <taxon>environmental samples</taxon>
    </lineage>
</organism>
<accession>A0A218MMH7</accession>